<dbReference type="Gene3D" id="3.10.590.10">
    <property type="entry name" value="ph1033 like domains"/>
    <property type="match status" value="1"/>
</dbReference>
<feature type="region of interest" description="Disordered" evidence="5">
    <location>
        <begin position="1"/>
        <end position="165"/>
    </location>
</feature>
<dbReference type="OrthoDB" id="41445at2759"/>
<dbReference type="EMBL" id="CVMT01000007">
    <property type="protein sequence ID" value="CRG90089.1"/>
    <property type="molecule type" value="Genomic_DNA"/>
</dbReference>
<accession>A0A0U1M3D9</accession>
<name>A0A0U1M3D9_TALIS</name>
<sequence>MPPKKRASTAADGEPVSKKARKPIAETAATARPKRFAKLPPRAARVKSTTAPAPATTRPATPKKRGRPSLNGAQDLTPKKRGRPSLKGAQDLTPKTKTKAASSKSKVAAAKTVTGKPKKRLGRPPKTAIEAIKSARKPRKPLGRPSKLVGAPVKKPTVKRARGLPTASSIGKAAFAHLKEKEPDLTIEVPEDDAYGPDGRSYWLMKAEPESRLVKGVDVKFSIDDLQAAVVPEPWDGVRNPVARNNLRAMKKGDQAFFYHSSCKVPGIVGLMEIVKEHSVDESAFDPAHPYYDEKSSRENPKWEVVHVEFRRKFDNILKLDSLKAHGLPGKPLENLQTLRQSRVSVSRVTPKEWEFIMNLIDPPSKPEEKQETADAAAPATEPATEKETTDNGAAEPENQAQPEGEKSETNDVVDDQAASGESAGIVNGNSTSGPFSALLDGAADNSGESEKTKSKFPFF</sequence>
<feature type="compositionally biased region" description="Low complexity" evidence="5">
    <location>
        <begin position="374"/>
        <end position="383"/>
    </location>
</feature>
<reference evidence="7 8" key="1">
    <citation type="submission" date="2015-04" db="EMBL/GenBank/DDBJ databases">
        <authorList>
            <person name="Syromyatnikov M.Y."/>
            <person name="Popov V.N."/>
        </authorList>
    </citation>
    <scope>NUCLEOTIDE SEQUENCE [LARGE SCALE GENOMIC DNA]</scope>
    <source>
        <strain evidence="7">WF-38-12</strain>
    </source>
</reference>
<dbReference type="SUPFAM" id="SSF88697">
    <property type="entry name" value="PUA domain-like"/>
    <property type="match status" value="1"/>
</dbReference>
<feature type="domain" description="EVE" evidence="6">
    <location>
        <begin position="202"/>
        <end position="360"/>
    </location>
</feature>
<evidence type="ECO:0000313" key="8">
    <source>
        <dbReference type="Proteomes" id="UP000054383"/>
    </source>
</evidence>
<dbReference type="AlphaFoldDB" id="A0A0U1M3D9"/>
<evidence type="ECO:0000256" key="3">
    <source>
        <dbReference type="ARBA" id="ARBA00022553"/>
    </source>
</evidence>
<keyword evidence="3" id="KW-0597">Phosphoprotein</keyword>
<comment type="subcellular location">
    <subcellularLocation>
        <location evidence="1">Nucleus</location>
    </subcellularLocation>
</comment>
<dbReference type="InterPro" id="IPR015947">
    <property type="entry name" value="PUA-like_sf"/>
</dbReference>
<organism evidence="7 8">
    <name type="scientific">Talaromyces islandicus</name>
    <name type="common">Penicillium islandicum</name>
    <dbReference type="NCBI Taxonomy" id="28573"/>
    <lineage>
        <taxon>Eukaryota</taxon>
        <taxon>Fungi</taxon>
        <taxon>Dikarya</taxon>
        <taxon>Ascomycota</taxon>
        <taxon>Pezizomycotina</taxon>
        <taxon>Eurotiomycetes</taxon>
        <taxon>Eurotiomycetidae</taxon>
        <taxon>Eurotiales</taxon>
        <taxon>Trichocomaceae</taxon>
        <taxon>Talaromyces</taxon>
        <taxon>Talaromyces sect. Islandici</taxon>
    </lineage>
</organism>
<keyword evidence="4" id="KW-0539">Nucleus</keyword>
<dbReference type="InterPro" id="IPR002740">
    <property type="entry name" value="EVE_domain"/>
</dbReference>
<dbReference type="OMA" id="ANGANKM"/>
<dbReference type="FunFam" id="3.10.590.10:FF:000003">
    <property type="entry name" value="Thymocyte nuclear protein 1"/>
    <property type="match status" value="1"/>
</dbReference>
<keyword evidence="8" id="KW-1185">Reference proteome</keyword>
<dbReference type="CDD" id="cd21133">
    <property type="entry name" value="EVE"/>
    <property type="match status" value="1"/>
</dbReference>
<dbReference type="SMART" id="SM00384">
    <property type="entry name" value="AT_hook"/>
    <property type="match status" value="4"/>
</dbReference>
<dbReference type="Pfam" id="PF01878">
    <property type="entry name" value="EVE"/>
    <property type="match status" value="1"/>
</dbReference>
<feature type="region of interest" description="Disordered" evidence="5">
    <location>
        <begin position="359"/>
        <end position="460"/>
    </location>
</feature>
<dbReference type="InterPro" id="IPR017956">
    <property type="entry name" value="AT_hook_DNA-bd_motif"/>
</dbReference>
<proteinExistence type="predicted"/>
<evidence type="ECO:0000256" key="5">
    <source>
        <dbReference type="SAM" id="MobiDB-lite"/>
    </source>
</evidence>
<dbReference type="InterPro" id="IPR052181">
    <property type="entry name" value="5hmC_binding"/>
</dbReference>
<protein>
    <recommendedName>
        <fullName evidence="2">Thymocyte nuclear protein 1</fullName>
    </recommendedName>
</protein>
<gene>
    <name evidence="7" type="ORF">PISL3812_07130</name>
</gene>
<dbReference type="InterPro" id="IPR047197">
    <property type="entry name" value="THYN1-like_EVE"/>
</dbReference>
<dbReference type="STRING" id="28573.A0A0U1M3D9"/>
<evidence type="ECO:0000256" key="4">
    <source>
        <dbReference type="ARBA" id="ARBA00023242"/>
    </source>
</evidence>
<dbReference type="PANTHER" id="PTHR14087">
    <property type="entry name" value="THYMOCYTE NUCLEAR PROTEIN 1"/>
    <property type="match status" value="1"/>
</dbReference>
<dbReference type="GO" id="GO:0005634">
    <property type="term" value="C:nucleus"/>
    <property type="evidence" value="ECO:0007669"/>
    <property type="project" value="UniProtKB-SubCell"/>
</dbReference>
<dbReference type="GO" id="GO:0003677">
    <property type="term" value="F:DNA binding"/>
    <property type="evidence" value="ECO:0007669"/>
    <property type="project" value="InterPro"/>
</dbReference>
<evidence type="ECO:0000259" key="6">
    <source>
        <dbReference type="Pfam" id="PF01878"/>
    </source>
</evidence>
<dbReference type="PANTHER" id="PTHR14087:SF7">
    <property type="entry name" value="THYMOCYTE NUCLEAR PROTEIN 1"/>
    <property type="match status" value="1"/>
</dbReference>
<evidence type="ECO:0000256" key="2">
    <source>
        <dbReference type="ARBA" id="ARBA00014654"/>
    </source>
</evidence>
<evidence type="ECO:0000313" key="7">
    <source>
        <dbReference type="EMBL" id="CRG90089.1"/>
    </source>
</evidence>
<feature type="compositionally biased region" description="Low complexity" evidence="5">
    <location>
        <begin position="93"/>
        <end position="115"/>
    </location>
</feature>
<dbReference type="Proteomes" id="UP000054383">
    <property type="component" value="Unassembled WGS sequence"/>
</dbReference>
<feature type="compositionally biased region" description="Low complexity" evidence="5">
    <location>
        <begin position="49"/>
        <end position="60"/>
    </location>
</feature>
<evidence type="ECO:0000256" key="1">
    <source>
        <dbReference type="ARBA" id="ARBA00004123"/>
    </source>
</evidence>